<sequence>MEAEQRRGSGRKRRREEAERGERSDCVHPSPIRRARVGDDEEDGEWESRASRSRQREGSYRRQRGGQNEKRREDEYLFTPVAITPHHLAHPDCVEERGRGEGEGVSSQALSLVHTVQEGRGAFACIAGLDWGGTESFVVCMTRKKMVNSAGVHHPSALSQAIDMQRQSGRGSGEPAGGGVRQASIERRHEEGDGVRLLVVSAGSLLPASDNCIDGIGEGEGLSSVLSRKGKLVAYAKGVLKKVCPVFYHTVVIAKQDSIMLCSPSHAPVSLQLSLPRVPSSITLADFDPPSTSSPARPSRRVRREVGEQPGETGEEGEGGVGNVVTFDTVILPRFHPYMSAESYVLAATPTGIFCVRIRDMRDLHLAWPGK</sequence>
<proteinExistence type="predicted"/>
<name>A0A7S3DJR5_9EUKA</name>
<feature type="region of interest" description="Disordered" evidence="1">
    <location>
        <begin position="1"/>
        <end position="74"/>
    </location>
</feature>
<accession>A0A7S3DJR5</accession>
<gene>
    <name evidence="2" type="ORF">PBIL07802_LOCUS20734</name>
</gene>
<organism evidence="2">
    <name type="scientific">Palpitomonas bilix</name>
    <dbReference type="NCBI Taxonomy" id="652834"/>
    <lineage>
        <taxon>Eukaryota</taxon>
        <taxon>Eukaryota incertae sedis</taxon>
    </lineage>
</organism>
<feature type="compositionally biased region" description="Basic and acidic residues" evidence="1">
    <location>
        <begin position="46"/>
        <end position="60"/>
    </location>
</feature>
<protein>
    <submittedName>
        <fullName evidence="2">Uncharacterized protein</fullName>
    </submittedName>
</protein>
<feature type="region of interest" description="Disordered" evidence="1">
    <location>
        <begin position="284"/>
        <end position="321"/>
    </location>
</feature>
<dbReference type="EMBL" id="HBIB01032023">
    <property type="protein sequence ID" value="CAE0258471.1"/>
    <property type="molecule type" value="Transcribed_RNA"/>
</dbReference>
<reference evidence="2" key="1">
    <citation type="submission" date="2021-01" db="EMBL/GenBank/DDBJ databases">
        <authorList>
            <person name="Corre E."/>
            <person name="Pelletier E."/>
            <person name="Niang G."/>
            <person name="Scheremetjew M."/>
            <person name="Finn R."/>
            <person name="Kale V."/>
            <person name="Holt S."/>
            <person name="Cochrane G."/>
            <person name="Meng A."/>
            <person name="Brown T."/>
            <person name="Cohen L."/>
        </authorList>
    </citation>
    <scope>NUCLEOTIDE SEQUENCE</scope>
    <source>
        <strain evidence="2">NIES-2562</strain>
    </source>
</reference>
<feature type="compositionally biased region" description="Gly residues" evidence="1">
    <location>
        <begin position="170"/>
        <end position="180"/>
    </location>
</feature>
<evidence type="ECO:0000313" key="2">
    <source>
        <dbReference type="EMBL" id="CAE0258471.1"/>
    </source>
</evidence>
<feature type="compositionally biased region" description="Basic and acidic residues" evidence="1">
    <location>
        <begin position="15"/>
        <end position="26"/>
    </location>
</feature>
<dbReference type="AlphaFoldDB" id="A0A7S3DJR5"/>
<feature type="region of interest" description="Disordered" evidence="1">
    <location>
        <begin position="162"/>
        <end position="186"/>
    </location>
</feature>
<evidence type="ECO:0000256" key="1">
    <source>
        <dbReference type="SAM" id="MobiDB-lite"/>
    </source>
</evidence>